<feature type="binding site" evidence="7">
    <location>
        <position position="124"/>
    </location>
    <ligand>
        <name>Zn(2+)</name>
        <dbReference type="ChEBI" id="CHEBI:29105"/>
    </ligand>
</feature>
<feature type="binding site" evidence="7">
    <location>
        <position position="81"/>
    </location>
    <ligand>
        <name>Zn(2+)</name>
        <dbReference type="ChEBI" id="CHEBI:29105"/>
    </ligand>
</feature>
<gene>
    <name evidence="9" type="ORF">K7J14_05350</name>
</gene>
<keyword evidence="5" id="KW-0238">DNA-binding</keyword>
<accession>A0AAE3EFU7</accession>
<dbReference type="RefSeq" id="WP_230754027.1">
    <property type="nucleotide sequence ID" value="NZ_JAINWA010000001.1"/>
</dbReference>
<evidence type="ECO:0000256" key="1">
    <source>
        <dbReference type="ARBA" id="ARBA00007957"/>
    </source>
</evidence>
<dbReference type="InterPro" id="IPR036388">
    <property type="entry name" value="WH-like_DNA-bd_sf"/>
</dbReference>
<dbReference type="InterPro" id="IPR036390">
    <property type="entry name" value="WH_DNA-bd_sf"/>
</dbReference>
<dbReference type="Pfam" id="PF01475">
    <property type="entry name" value="FUR"/>
    <property type="match status" value="1"/>
</dbReference>
<evidence type="ECO:0000256" key="3">
    <source>
        <dbReference type="ARBA" id="ARBA00022833"/>
    </source>
</evidence>
<dbReference type="InterPro" id="IPR002481">
    <property type="entry name" value="FUR"/>
</dbReference>
<dbReference type="GO" id="GO:1900376">
    <property type="term" value="P:regulation of secondary metabolite biosynthetic process"/>
    <property type="evidence" value="ECO:0007669"/>
    <property type="project" value="TreeGrafter"/>
</dbReference>
<keyword evidence="2" id="KW-0678">Repressor</keyword>
<proteinExistence type="inferred from homology"/>
<dbReference type="PANTHER" id="PTHR33202:SF7">
    <property type="entry name" value="FERRIC UPTAKE REGULATION PROTEIN"/>
    <property type="match status" value="1"/>
</dbReference>
<evidence type="ECO:0000313" key="10">
    <source>
        <dbReference type="Proteomes" id="UP001198163"/>
    </source>
</evidence>
<comment type="cofactor">
    <cofactor evidence="8">
        <name>Mn(2+)</name>
        <dbReference type="ChEBI" id="CHEBI:29035"/>
    </cofactor>
    <cofactor evidence="8">
        <name>Fe(2+)</name>
        <dbReference type="ChEBI" id="CHEBI:29033"/>
    </cofactor>
    <text evidence="8">Binds 1 Mn(2+) or Fe(2+) ion per subunit.</text>
</comment>
<keyword evidence="4" id="KW-0805">Transcription regulation</keyword>
<evidence type="ECO:0000256" key="7">
    <source>
        <dbReference type="PIRSR" id="PIRSR602481-1"/>
    </source>
</evidence>
<evidence type="ECO:0000256" key="8">
    <source>
        <dbReference type="PIRSR" id="PIRSR602481-2"/>
    </source>
</evidence>
<keyword evidence="10" id="KW-1185">Reference proteome</keyword>
<evidence type="ECO:0000313" key="9">
    <source>
        <dbReference type="EMBL" id="MCD1654125.1"/>
    </source>
</evidence>
<name>A0AAE3EFU7_9SPIR</name>
<reference evidence="9" key="1">
    <citation type="submission" date="2021-08" db="EMBL/GenBank/DDBJ databases">
        <title>Comparative analyses of Brucepasteria parasyntrophica and Teretinema zuelzerae.</title>
        <authorList>
            <person name="Song Y."/>
            <person name="Brune A."/>
        </authorList>
    </citation>
    <scope>NUCLEOTIDE SEQUENCE</scope>
    <source>
        <strain evidence="9">DSM 1903</strain>
    </source>
</reference>
<comment type="cofactor">
    <cofactor evidence="7">
        <name>Zn(2+)</name>
        <dbReference type="ChEBI" id="CHEBI:29105"/>
    </cofactor>
    <text evidence="7">Binds 1 zinc ion per subunit.</text>
</comment>
<dbReference type="InterPro" id="IPR043135">
    <property type="entry name" value="Fur_C"/>
</dbReference>
<evidence type="ECO:0000256" key="5">
    <source>
        <dbReference type="ARBA" id="ARBA00023125"/>
    </source>
</evidence>
<dbReference type="EMBL" id="JAINWA010000001">
    <property type="protein sequence ID" value="MCD1654125.1"/>
    <property type="molecule type" value="Genomic_DNA"/>
</dbReference>
<sequence length="139" mass="15401">MFHRTTRQKTALLELLRSTKAHPTASWLHAALRPDFPGLSLGTVYRNLSVLEAEGEIRTIRAGDSIERFDADTSVHYHVRCTRCGRVDDVFLPPPAGLEESAERLTGFSISSHSIAFQGVCAACARTHLEQSVLLKNDK</sequence>
<dbReference type="GO" id="GO:0000976">
    <property type="term" value="F:transcription cis-regulatory region binding"/>
    <property type="evidence" value="ECO:0007669"/>
    <property type="project" value="TreeGrafter"/>
</dbReference>
<dbReference type="GO" id="GO:0045892">
    <property type="term" value="P:negative regulation of DNA-templated transcription"/>
    <property type="evidence" value="ECO:0007669"/>
    <property type="project" value="TreeGrafter"/>
</dbReference>
<keyword evidence="3 7" id="KW-0862">Zinc</keyword>
<feature type="binding site" evidence="8">
    <location>
        <position position="113"/>
    </location>
    <ligand>
        <name>Fe cation</name>
        <dbReference type="ChEBI" id="CHEBI:24875"/>
    </ligand>
</feature>
<dbReference type="GO" id="GO:0003700">
    <property type="term" value="F:DNA-binding transcription factor activity"/>
    <property type="evidence" value="ECO:0007669"/>
    <property type="project" value="InterPro"/>
</dbReference>
<dbReference type="SUPFAM" id="SSF46785">
    <property type="entry name" value="Winged helix' DNA-binding domain"/>
    <property type="match status" value="1"/>
</dbReference>
<dbReference type="CDD" id="cd07153">
    <property type="entry name" value="Fur_like"/>
    <property type="match status" value="1"/>
</dbReference>
<dbReference type="Gene3D" id="1.10.10.10">
    <property type="entry name" value="Winged helix-like DNA-binding domain superfamily/Winged helix DNA-binding domain"/>
    <property type="match status" value="1"/>
</dbReference>
<dbReference type="Proteomes" id="UP001198163">
    <property type="component" value="Unassembled WGS sequence"/>
</dbReference>
<keyword evidence="7" id="KW-0479">Metal-binding</keyword>
<evidence type="ECO:0000256" key="2">
    <source>
        <dbReference type="ARBA" id="ARBA00022491"/>
    </source>
</evidence>
<keyword evidence="6" id="KW-0804">Transcription</keyword>
<keyword evidence="8" id="KW-0408">Iron</keyword>
<dbReference type="GO" id="GO:0008270">
    <property type="term" value="F:zinc ion binding"/>
    <property type="evidence" value="ECO:0007669"/>
    <property type="project" value="TreeGrafter"/>
</dbReference>
<feature type="binding site" evidence="7">
    <location>
        <position position="84"/>
    </location>
    <ligand>
        <name>Zn(2+)</name>
        <dbReference type="ChEBI" id="CHEBI:29105"/>
    </ligand>
</feature>
<comment type="caution">
    <text evidence="9">The sequence shown here is derived from an EMBL/GenBank/DDBJ whole genome shotgun (WGS) entry which is preliminary data.</text>
</comment>
<organism evidence="9 10">
    <name type="scientific">Teretinema zuelzerae</name>
    <dbReference type="NCBI Taxonomy" id="156"/>
    <lineage>
        <taxon>Bacteria</taxon>
        <taxon>Pseudomonadati</taxon>
        <taxon>Spirochaetota</taxon>
        <taxon>Spirochaetia</taxon>
        <taxon>Spirochaetales</taxon>
        <taxon>Treponemataceae</taxon>
        <taxon>Teretinema</taxon>
    </lineage>
</organism>
<comment type="similarity">
    <text evidence="1">Belongs to the Fur family.</text>
</comment>
<evidence type="ECO:0000256" key="4">
    <source>
        <dbReference type="ARBA" id="ARBA00023015"/>
    </source>
</evidence>
<dbReference type="AlphaFoldDB" id="A0AAE3EFU7"/>
<dbReference type="Gene3D" id="3.30.1490.190">
    <property type="match status" value="1"/>
</dbReference>
<evidence type="ECO:0000256" key="6">
    <source>
        <dbReference type="ARBA" id="ARBA00023163"/>
    </source>
</evidence>
<feature type="binding site" evidence="7">
    <location>
        <position position="121"/>
    </location>
    <ligand>
        <name>Zn(2+)</name>
        <dbReference type="ChEBI" id="CHEBI:29105"/>
    </ligand>
</feature>
<dbReference type="PANTHER" id="PTHR33202">
    <property type="entry name" value="ZINC UPTAKE REGULATION PROTEIN"/>
    <property type="match status" value="1"/>
</dbReference>
<protein>
    <submittedName>
        <fullName evidence="9">Transcriptional repressor</fullName>
    </submittedName>
</protein>